<organism evidence="1 2">
    <name type="scientific">Flavobacterium arundinis</name>
    <dbReference type="NCBI Taxonomy" id="3139143"/>
    <lineage>
        <taxon>Bacteria</taxon>
        <taxon>Pseudomonadati</taxon>
        <taxon>Bacteroidota</taxon>
        <taxon>Flavobacteriia</taxon>
        <taxon>Flavobacteriales</taxon>
        <taxon>Flavobacteriaceae</taxon>
        <taxon>Flavobacterium</taxon>
    </lineage>
</organism>
<dbReference type="EMBL" id="JBBYHR010000001">
    <property type="protein sequence ID" value="MEL1243070.1"/>
    <property type="molecule type" value="Genomic_DNA"/>
</dbReference>
<dbReference type="RefSeq" id="WP_341695388.1">
    <property type="nucleotide sequence ID" value="NZ_JBBYHR010000001.1"/>
</dbReference>
<dbReference type="Gene3D" id="2.60.40.1120">
    <property type="entry name" value="Carboxypeptidase-like, regulatory domain"/>
    <property type="match status" value="1"/>
</dbReference>
<accession>A0ABU9HT43</accession>
<evidence type="ECO:0000313" key="2">
    <source>
        <dbReference type="Proteomes" id="UP001464555"/>
    </source>
</evidence>
<keyword evidence="2" id="KW-1185">Reference proteome</keyword>
<gene>
    <name evidence="1" type="ORF">AAEO56_02255</name>
</gene>
<dbReference type="Pfam" id="PF13715">
    <property type="entry name" value="CarbopepD_reg_2"/>
    <property type="match status" value="1"/>
</dbReference>
<reference evidence="1 2" key="1">
    <citation type="submission" date="2024-04" db="EMBL/GenBank/DDBJ databases">
        <title>Flavobacterium sp. DGU11 16S ribosomal RNA gene Genome sequencing and assembly.</title>
        <authorList>
            <person name="Park S."/>
        </authorList>
    </citation>
    <scope>NUCLEOTIDE SEQUENCE [LARGE SCALE GENOMIC DNA]</scope>
    <source>
        <strain evidence="1 2">DGU11</strain>
    </source>
</reference>
<dbReference type="Proteomes" id="UP001464555">
    <property type="component" value="Unassembled WGS sequence"/>
</dbReference>
<dbReference type="SUPFAM" id="SSF49464">
    <property type="entry name" value="Carboxypeptidase regulatory domain-like"/>
    <property type="match status" value="1"/>
</dbReference>
<comment type="caution">
    <text evidence="1">The sequence shown here is derived from an EMBL/GenBank/DDBJ whole genome shotgun (WGS) entry which is preliminary data.</text>
</comment>
<proteinExistence type="predicted"/>
<evidence type="ECO:0000313" key="1">
    <source>
        <dbReference type="EMBL" id="MEL1243070.1"/>
    </source>
</evidence>
<dbReference type="InterPro" id="IPR008969">
    <property type="entry name" value="CarboxyPept-like_regulatory"/>
</dbReference>
<name>A0ABU9HT43_9FLAO</name>
<protein>
    <submittedName>
        <fullName evidence="1">Carboxypeptidase-like regulatory domain-containing protein</fullName>
    </submittedName>
</protein>
<sequence length="230" mass="24921">MKKPIQISIPTPCHENWANMSPTDKGRFCASCQKTVRDFTQASDREIVEALKTGIHACGRFRASQLGRDLVIPKEKSKFWAAASAAAISLLVLGTNEVSAQTPVNTEQHETKTGNTDTNILPEGIKIITGTVLDEQHMPIPGANVKVKGNLAPGVQTDFDGLFSIKAKDGDVLVIEFIGMKTLTIKVSENGKYSVVMKDDTYLGDVFVGGISSGYDSSKISVASQYMFDY</sequence>